<dbReference type="Proteomes" id="UP000808038">
    <property type="component" value="Unassembled WGS sequence"/>
</dbReference>
<dbReference type="Pfam" id="PF11148">
    <property type="entry name" value="DUF2922"/>
    <property type="match status" value="1"/>
</dbReference>
<name>A0A4Z0RSL7_WEICO</name>
<dbReference type="AlphaFoldDB" id="A0A4Z0RSL7"/>
<proteinExistence type="predicted"/>
<evidence type="ECO:0000313" key="3">
    <source>
        <dbReference type="Proteomes" id="UP000728106"/>
    </source>
</evidence>
<dbReference type="InterPro" id="IPR021321">
    <property type="entry name" value="DUF2922"/>
</dbReference>
<sequence>MNKELKMVFESTNPEKPNQKVILKLADIDETLTGAQVLAEMQKLASFTFVVGSNGEPRFGTPKKASFVTTEKRPVF</sequence>
<dbReference type="GeneID" id="57978016"/>
<reference evidence="2" key="1">
    <citation type="submission" date="2020-02" db="EMBL/GenBank/DDBJ databases">
        <authorList>
            <person name="Fontana A."/>
            <person name="Patrone V."/>
            <person name="Morelli L."/>
        </authorList>
    </citation>
    <scope>NUCLEOTIDE SEQUENCE</scope>
    <source>
        <strain evidence="1">CCUG 30943</strain>
        <strain evidence="2">CCUG 43002</strain>
    </source>
</reference>
<evidence type="ECO:0000313" key="2">
    <source>
        <dbReference type="EMBL" id="MBJ7639585.1"/>
    </source>
</evidence>
<dbReference type="EMBL" id="JAAOCX010000011">
    <property type="protein sequence ID" value="MBJ7633111.1"/>
    <property type="molecule type" value="Genomic_DNA"/>
</dbReference>
<comment type="caution">
    <text evidence="2">The sequence shown here is derived from an EMBL/GenBank/DDBJ whole genome shotgun (WGS) entry which is preliminary data.</text>
</comment>
<reference evidence="2 3" key="2">
    <citation type="journal article" date="2021" name="Int. J. Food Microbiol.">
        <title>Safety demonstration of a microbial species for use in the food chain: Weissella confusa.</title>
        <authorList>
            <person name="Bourdichon F."/>
            <person name="Patrone V."/>
            <person name="Fontana A."/>
            <person name="Milani G."/>
            <person name="Morelli L."/>
        </authorList>
    </citation>
    <scope>NUCLEOTIDE SEQUENCE [LARGE SCALE GENOMIC DNA]</scope>
    <source>
        <strain evidence="1">CCUG 30943</strain>
        <strain evidence="2 3">CCUG 43002</strain>
    </source>
</reference>
<protein>
    <submittedName>
        <fullName evidence="2">DUF2922 family protein</fullName>
    </submittedName>
</protein>
<dbReference type="RefSeq" id="WP_004560097.1">
    <property type="nucleotide sequence ID" value="NZ_ALXH01000035.1"/>
</dbReference>
<organism evidence="2 3">
    <name type="scientific">Weissella confusa</name>
    <name type="common">Lactobacillus confusus</name>
    <dbReference type="NCBI Taxonomy" id="1583"/>
    <lineage>
        <taxon>Bacteria</taxon>
        <taxon>Bacillati</taxon>
        <taxon>Bacillota</taxon>
        <taxon>Bacilli</taxon>
        <taxon>Lactobacillales</taxon>
        <taxon>Lactobacillaceae</taxon>
        <taxon>Weissella</taxon>
    </lineage>
</organism>
<evidence type="ECO:0000313" key="1">
    <source>
        <dbReference type="EMBL" id="MBJ7633111.1"/>
    </source>
</evidence>
<accession>A0A4Z0RSL7</accession>
<dbReference type="Proteomes" id="UP000728106">
    <property type="component" value="Unassembled WGS sequence"/>
</dbReference>
<gene>
    <name evidence="2" type="ORF">HAU20_09360</name>
    <name evidence="1" type="ORF">HAU43_08460</name>
</gene>
<dbReference type="EMBL" id="JAAOCP010000012">
    <property type="protein sequence ID" value="MBJ7639585.1"/>
    <property type="molecule type" value="Genomic_DNA"/>
</dbReference>
<keyword evidence="3" id="KW-1185">Reference proteome</keyword>